<evidence type="ECO:0000256" key="1">
    <source>
        <dbReference type="SAM" id="SignalP"/>
    </source>
</evidence>
<name>A0A6M2YG56_9CHLO</name>
<keyword evidence="1" id="KW-0732">Signal</keyword>
<feature type="signal peptide" evidence="1">
    <location>
        <begin position="1"/>
        <end position="28"/>
    </location>
</feature>
<reference evidence="2" key="1">
    <citation type="submission" date="2018-05" db="EMBL/GenBank/DDBJ databases">
        <title>Ice-binding proteins isolated from Arctic microalgae are similar to Archeon adhesin-like proteins and increase freezing tolerance in transgenic Arabidopsis thaliana.</title>
        <authorList>
            <person name="Cho S.M."/>
            <person name="Lee J."/>
        </authorList>
    </citation>
    <scope>NUCLEOTIDE SEQUENCE</scope>
    <source>
        <strain evidence="2">KNF032</strain>
    </source>
</reference>
<organism evidence="2">
    <name type="scientific">Chloromonas sp. KNF032</name>
    <dbReference type="NCBI Taxonomy" id="2596907"/>
    <lineage>
        <taxon>Eukaryota</taxon>
        <taxon>Viridiplantae</taxon>
        <taxon>Chlorophyta</taxon>
        <taxon>core chlorophytes</taxon>
        <taxon>Chlorophyceae</taxon>
        <taxon>CS clade</taxon>
        <taxon>Chlamydomonadales</taxon>
        <taxon>Chlamydomonadaceae</taxon>
        <taxon>Chloromonadinia</taxon>
        <taxon>Chloromonas</taxon>
    </lineage>
</organism>
<dbReference type="AlphaFoldDB" id="A0A6M2YG56"/>
<dbReference type="InterPro" id="IPR011050">
    <property type="entry name" value="Pectin_lyase_fold/virulence"/>
</dbReference>
<dbReference type="SUPFAM" id="SSF51126">
    <property type="entry name" value="Pectin lyase-like"/>
    <property type="match status" value="1"/>
</dbReference>
<accession>A0A6M2YG56</accession>
<evidence type="ECO:0000313" key="2">
    <source>
        <dbReference type="EMBL" id="QDO15124.1"/>
    </source>
</evidence>
<feature type="chain" id="PRO_5027071963" evidence="1">
    <location>
        <begin position="29"/>
        <end position="360"/>
    </location>
</feature>
<proteinExistence type="evidence at transcript level"/>
<protein>
    <submittedName>
        <fullName evidence="2">Ice-binding protein 5</fullName>
    </submittedName>
</protein>
<dbReference type="EMBL" id="MH400039">
    <property type="protein sequence ID" value="QDO15124.1"/>
    <property type="molecule type" value="mRNA"/>
</dbReference>
<sequence>MSPTTTTMKWASLLAALLVASLTQTSMAVIVVCKMDAIDGKILTGACIVGTNGAVTPLVGPGAGPQLLINSTIFYTLDVNARSTLFECASEDDMLIIDSSQYSSQTLNNCDPPLLELRGCSNAIFSNNTFTSITRSTAQPACTISKYGPCVAIVGATSQVTDWSFSSLDNTFTSTGCASIAETSGRLGGALALVRSASGGAMSALIKGSTFTSTMCDFGGAIHSANVSLTLQSSTFTSTLSTNGGAVDFNAAPPTAVHTQKLLVDRSTFTSPTAVNTGGAIQVKGGVLTIKDSTFTNGAALIGQCVWVNLANCGSYTESEIVGNTWTGCAKRGSPPISWCREHDGNDWATCGMEGPVECY</sequence>